<dbReference type="Proteomes" id="UP000284361">
    <property type="component" value="Unassembled WGS sequence"/>
</dbReference>
<accession>A0A414FUD2</accession>
<protein>
    <submittedName>
        <fullName evidence="2">Uncharacterized protein</fullName>
    </submittedName>
</protein>
<evidence type="ECO:0000256" key="1">
    <source>
        <dbReference type="SAM" id="Phobius"/>
    </source>
</evidence>
<evidence type="ECO:0000313" key="3">
    <source>
        <dbReference type="Proteomes" id="UP000284361"/>
    </source>
</evidence>
<comment type="caution">
    <text evidence="2">The sequence shown here is derived from an EMBL/GenBank/DDBJ whole genome shotgun (WGS) entry which is preliminary data.</text>
</comment>
<keyword evidence="1" id="KW-0472">Membrane</keyword>
<name>A0A414FUD2_9BACT</name>
<dbReference type="AlphaFoldDB" id="A0A414FUD2"/>
<feature type="transmembrane region" description="Helical" evidence="1">
    <location>
        <begin position="47"/>
        <end position="65"/>
    </location>
</feature>
<dbReference type="RefSeq" id="WP_118164679.1">
    <property type="nucleotide sequence ID" value="NZ_QSJG01000013.1"/>
</dbReference>
<keyword evidence="1" id="KW-0812">Transmembrane</keyword>
<evidence type="ECO:0000313" key="2">
    <source>
        <dbReference type="EMBL" id="RHD54493.1"/>
    </source>
</evidence>
<feature type="transmembrane region" description="Helical" evidence="1">
    <location>
        <begin position="77"/>
        <end position="98"/>
    </location>
</feature>
<proteinExistence type="predicted"/>
<reference evidence="2 3" key="1">
    <citation type="submission" date="2018-08" db="EMBL/GenBank/DDBJ databases">
        <title>A genome reference for cultivated species of the human gut microbiota.</title>
        <authorList>
            <person name="Zou Y."/>
            <person name="Xue W."/>
            <person name="Luo G."/>
        </authorList>
    </citation>
    <scope>NUCLEOTIDE SEQUENCE [LARGE SCALE GENOMIC DNA]</scope>
    <source>
        <strain evidence="2 3">AM31-10</strain>
    </source>
</reference>
<dbReference type="EMBL" id="QSJG01000013">
    <property type="protein sequence ID" value="RHD54493.1"/>
    <property type="molecule type" value="Genomic_DNA"/>
</dbReference>
<keyword evidence="1" id="KW-1133">Transmembrane helix</keyword>
<feature type="transmembrane region" description="Helical" evidence="1">
    <location>
        <begin position="241"/>
        <end position="258"/>
    </location>
</feature>
<feature type="transmembrane region" description="Helical" evidence="1">
    <location>
        <begin position="6"/>
        <end position="26"/>
    </location>
</feature>
<sequence length="317" mass="35560">MERNVIIIMIVCATLIAIIAIICDFLSNKKIQTSTENLLTQKIIKLHRNYIVGFLSFAVITIISAKYGGPNNNIFDYLSFGSTITSLVLSVLAIFVTVQSSSDLYKQFTRIDNATETITTISKQLDGTLDKITDVEKKLTLTSNTITNQIDSIISRVDEKLKERMQETEHKLSEQINSLNISTVSGKEQNSEEALDFVSKLKTYYLNSISATGALAIYACILSKDYNKEFILPDLLKGNELYAYGFLVSTISSGLLNAKIEENYKISCSGSEYTQEEIINILKNQVVKFGQDFLNQINTINRYFGINELIVDLKSQE</sequence>
<organism evidence="2 3">
    <name type="scientific">Phocaeicola plebeius</name>
    <dbReference type="NCBI Taxonomy" id="310297"/>
    <lineage>
        <taxon>Bacteria</taxon>
        <taxon>Pseudomonadati</taxon>
        <taxon>Bacteroidota</taxon>
        <taxon>Bacteroidia</taxon>
        <taxon>Bacteroidales</taxon>
        <taxon>Bacteroidaceae</taxon>
        <taxon>Phocaeicola</taxon>
    </lineage>
</organism>
<gene>
    <name evidence="2" type="ORF">DW789_08000</name>
</gene>
<feature type="transmembrane region" description="Helical" evidence="1">
    <location>
        <begin position="204"/>
        <end position="221"/>
    </location>
</feature>